<accession>A0A1X0AIZ8</accession>
<keyword evidence="5" id="KW-1185">Reference proteome</keyword>
<dbReference type="InterPro" id="IPR020904">
    <property type="entry name" value="Sc_DH/Rdtase_CS"/>
</dbReference>
<dbReference type="SUPFAM" id="SSF51735">
    <property type="entry name" value="NAD(P)-binding Rossmann-fold domains"/>
    <property type="match status" value="1"/>
</dbReference>
<dbReference type="PROSITE" id="PS00061">
    <property type="entry name" value="ADH_SHORT"/>
    <property type="match status" value="1"/>
</dbReference>
<protein>
    <submittedName>
        <fullName evidence="4">Short-chain dehydrogenase</fullName>
    </submittedName>
</protein>
<dbReference type="PRINTS" id="PR00080">
    <property type="entry name" value="SDRFAMILY"/>
</dbReference>
<dbReference type="SMART" id="SM00822">
    <property type="entry name" value="PKS_KR"/>
    <property type="match status" value="1"/>
</dbReference>
<dbReference type="PANTHER" id="PTHR42760:SF133">
    <property type="entry name" value="3-OXOACYL-[ACYL-CARRIER-PROTEIN] REDUCTASE"/>
    <property type="match status" value="1"/>
</dbReference>
<comment type="caution">
    <text evidence="4">The sequence shown here is derived from an EMBL/GenBank/DDBJ whole genome shotgun (WGS) entry which is preliminary data.</text>
</comment>
<evidence type="ECO:0000313" key="5">
    <source>
        <dbReference type="Proteomes" id="UP000192448"/>
    </source>
</evidence>
<reference evidence="4 5" key="1">
    <citation type="submission" date="2017-02" db="EMBL/GenBank/DDBJ databases">
        <title>The new phylogeny of genus Mycobacterium.</title>
        <authorList>
            <person name="Tortoli E."/>
            <person name="Trovato A."/>
            <person name="Cirillo D.M."/>
        </authorList>
    </citation>
    <scope>NUCLEOTIDE SEQUENCE [LARGE SCALE GENOMIC DNA]</scope>
    <source>
        <strain evidence="4 5">RW6</strain>
    </source>
</reference>
<sequence>MTHSSSILDLFRLDGRVAVVTGASSGLGVGFAQALGQAGADVVLGARRADRLAGTRELVEATGRKAVAVRTDVTDPDDCRALVQAAVDTFGRVDILVNNAGVGTAVPATRETPEEFRSVIDLNLNGCYWMAQACAAHMKPGSSIINISSVLGLTTAGLPQAAYASSKAGLIGLTRDLAQQWTGRKGIRVNALAPGYFESEMTDQFESGYFENKVLPRTLAGRLGRADELSAALVFLASDASSYITGITLPVEGGLLTS</sequence>
<dbReference type="InterPro" id="IPR057326">
    <property type="entry name" value="KR_dom"/>
</dbReference>
<dbReference type="FunFam" id="3.40.50.720:FF:000084">
    <property type="entry name" value="Short-chain dehydrogenase reductase"/>
    <property type="match status" value="1"/>
</dbReference>
<dbReference type="PRINTS" id="PR00081">
    <property type="entry name" value="GDHRDH"/>
</dbReference>
<proteinExistence type="inferred from homology"/>
<dbReference type="STRING" id="1927124.BST13_27225"/>
<keyword evidence="2" id="KW-0560">Oxidoreductase</keyword>
<dbReference type="InterPro" id="IPR036291">
    <property type="entry name" value="NAD(P)-bd_dom_sf"/>
</dbReference>
<dbReference type="Pfam" id="PF13561">
    <property type="entry name" value="adh_short_C2"/>
    <property type="match status" value="1"/>
</dbReference>
<evidence type="ECO:0000313" key="4">
    <source>
        <dbReference type="EMBL" id="ORA29818.1"/>
    </source>
</evidence>
<dbReference type="InterPro" id="IPR002347">
    <property type="entry name" value="SDR_fam"/>
</dbReference>
<name>A0A1X0AIZ8_9MYCO</name>
<evidence type="ECO:0000259" key="3">
    <source>
        <dbReference type="SMART" id="SM00822"/>
    </source>
</evidence>
<dbReference type="EMBL" id="MVHF01000035">
    <property type="protein sequence ID" value="ORA29818.1"/>
    <property type="molecule type" value="Genomic_DNA"/>
</dbReference>
<organism evidence="4 5">
    <name type="scientific">Mycobacterium aquaticum</name>
    <dbReference type="NCBI Taxonomy" id="1927124"/>
    <lineage>
        <taxon>Bacteria</taxon>
        <taxon>Bacillati</taxon>
        <taxon>Actinomycetota</taxon>
        <taxon>Actinomycetes</taxon>
        <taxon>Mycobacteriales</taxon>
        <taxon>Mycobacteriaceae</taxon>
        <taxon>Mycobacterium</taxon>
    </lineage>
</organism>
<evidence type="ECO:0000256" key="1">
    <source>
        <dbReference type="ARBA" id="ARBA00006484"/>
    </source>
</evidence>
<gene>
    <name evidence="4" type="ORF">BST13_27225</name>
</gene>
<dbReference type="RefSeq" id="WP_245839815.1">
    <property type="nucleotide sequence ID" value="NZ_MVHF01000035.1"/>
</dbReference>
<dbReference type="PANTHER" id="PTHR42760">
    <property type="entry name" value="SHORT-CHAIN DEHYDROGENASES/REDUCTASES FAMILY MEMBER"/>
    <property type="match status" value="1"/>
</dbReference>
<dbReference type="Gene3D" id="3.40.50.720">
    <property type="entry name" value="NAD(P)-binding Rossmann-like Domain"/>
    <property type="match status" value="1"/>
</dbReference>
<dbReference type="Proteomes" id="UP000192448">
    <property type="component" value="Unassembled WGS sequence"/>
</dbReference>
<comment type="similarity">
    <text evidence="1">Belongs to the short-chain dehydrogenases/reductases (SDR) family.</text>
</comment>
<evidence type="ECO:0000256" key="2">
    <source>
        <dbReference type="ARBA" id="ARBA00023002"/>
    </source>
</evidence>
<dbReference type="GO" id="GO:0016616">
    <property type="term" value="F:oxidoreductase activity, acting on the CH-OH group of donors, NAD or NADP as acceptor"/>
    <property type="evidence" value="ECO:0007669"/>
    <property type="project" value="TreeGrafter"/>
</dbReference>
<dbReference type="AlphaFoldDB" id="A0A1X0AIZ8"/>
<feature type="domain" description="Ketoreductase" evidence="3">
    <location>
        <begin position="16"/>
        <end position="195"/>
    </location>
</feature>